<dbReference type="Proteomes" id="UP000011014">
    <property type="component" value="Unassembled WGS sequence"/>
</dbReference>
<dbReference type="InterPro" id="IPR016024">
    <property type="entry name" value="ARM-type_fold"/>
</dbReference>
<name>E4YEG3_OIKDI</name>
<dbReference type="EMBL" id="FN654457">
    <property type="protein sequence ID" value="CBY33900.1"/>
    <property type="molecule type" value="Genomic_DNA"/>
</dbReference>
<dbReference type="Gene3D" id="1.25.10.10">
    <property type="entry name" value="Leucine-rich Repeat Variant"/>
    <property type="match status" value="1"/>
</dbReference>
<sequence length="459" mass="52340">MATVTIESCISDDNRKVLHNHNLDQSTFRGLKKNLSLTKRRKTRESDENSNCKRKRLAEDEFELDQRIHKNIFDLESEEADRLCSYFRKNLENSTEKRYLETICTSSSFLRLTSNLTSLSRTAAYDLLWSLVNFSAVASENLISHLFCQTSRLLSDIRKTLSGFDVRSYLLRSNVTQLILNLQKFDEIADEQFMGTQSWALGCLLQGKESSSITWSSDLFAASSSFSFRNLQRENPTRQRCDALATPNFIEKVISLLDRENSQFQQLALFISGNFLATSETYAVMLMKSGFLKRLDKKLHGKEHLKLAWWCVDSICSSDMSIFYYLATNQGFITLLIENCKRRSSIQGFAIRSLCNMIRNGDKSLVLRLAGENNLSEPIIAALSVEDQSLLASVLSSAMRLHNIIDAYDEDHAENFAQLFDELNGFEKLDNLANNCENDRNASTAALILERLQQKTGFE</sequence>
<organism evidence="1">
    <name type="scientific">Oikopleura dioica</name>
    <name type="common">Tunicate</name>
    <dbReference type="NCBI Taxonomy" id="34765"/>
    <lineage>
        <taxon>Eukaryota</taxon>
        <taxon>Metazoa</taxon>
        <taxon>Chordata</taxon>
        <taxon>Tunicata</taxon>
        <taxon>Appendicularia</taxon>
        <taxon>Copelata</taxon>
        <taxon>Oikopleuridae</taxon>
        <taxon>Oikopleura</taxon>
    </lineage>
</organism>
<dbReference type="SUPFAM" id="SSF48371">
    <property type="entry name" value="ARM repeat"/>
    <property type="match status" value="1"/>
</dbReference>
<gene>
    <name evidence="1" type="ORF">GSOID_T00021870001</name>
</gene>
<accession>E4YEG3</accession>
<proteinExistence type="predicted"/>
<evidence type="ECO:0000313" key="1">
    <source>
        <dbReference type="EMBL" id="CBY33900.1"/>
    </source>
</evidence>
<dbReference type="AlphaFoldDB" id="E4YEG3"/>
<reference evidence="1" key="1">
    <citation type="journal article" date="2010" name="Science">
        <title>Plasticity of animal genome architecture unmasked by rapid evolution of a pelagic tunicate.</title>
        <authorList>
            <person name="Denoeud F."/>
            <person name="Henriet S."/>
            <person name="Mungpakdee S."/>
            <person name="Aury J.M."/>
            <person name="Da Silva C."/>
            <person name="Brinkmann H."/>
            <person name="Mikhaleva J."/>
            <person name="Olsen L.C."/>
            <person name="Jubin C."/>
            <person name="Canestro C."/>
            <person name="Bouquet J.M."/>
            <person name="Danks G."/>
            <person name="Poulain J."/>
            <person name="Campsteijn C."/>
            <person name="Adamski M."/>
            <person name="Cross I."/>
            <person name="Yadetie F."/>
            <person name="Muffato M."/>
            <person name="Louis A."/>
            <person name="Butcher S."/>
            <person name="Tsagkogeorga G."/>
            <person name="Konrad A."/>
            <person name="Singh S."/>
            <person name="Jensen M.F."/>
            <person name="Cong E.H."/>
            <person name="Eikeseth-Otteraa H."/>
            <person name="Noel B."/>
            <person name="Anthouard V."/>
            <person name="Porcel B.M."/>
            <person name="Kachouri-Lafond R."/>
            <person name="Nishino A."/>
            <person name="Ugolini M."/>
            <person name="Chourrout P."/>
            <person name="Nishida H."/>
            <person name="Aasland R."/>
            <person name="Huzurbazar S."/>
            <person name="Westhof E."/>
            <person name="Delsuc F."/>
            <person name="Lehrach H."/>
            <person name="Reinhardt R."/>
            <person name="Weissenbach J."/>
            <person name="Roy S.W."/>
            <person name="Artiguenave F."/>
            <person name="Postlethwait J.H."/>
            <person name="Manak J.R."/>
            <person name="Thompson E.M."/>
            <person name="Jaillon O."/>
            <person name="Du Pasquier L."/>
            <person name="Boudinot P."/>
            <person name="Liberles D.A."/>
            <person name="Volff J.N."/>
            <person name="Philippe H."/>
            <person name="Lenhard B."/>
            <person name="Roest Crollius H."/>
            <person name="Wincker P."/>
            <person name="Chourrout D."/>
        </authorList>
    </citation>
    <scope>NUCLEOTIDE SEQUENCE [LARGE SCALE GENOMIC DNA]</scope>
</reference>
<protein>
    <submittedName>
        <fullName evidence="1">Uncharacterized protein</fullName>
    </submittedName>
</protein>
<dbReference type="InterPro" id="IPR011989">
    <property type="entry name" value="ARM-like"/>
</dbReference>